<protein>
    <submittedName>
        <fullName evidence="6">SAM-dependent methyltransferase</fullName>
    </submittedName>
</protein>
<dbReference type="InterPro" id="IPR036390">
    <property type="entry name" value="WH_DNA-bd_sf"/>
</dbReference>
<keyword evidence="2" id="KW-0808">Transferase</keyword>
<dbReference type="GO" id="GO:0008168">
    <property type="term" value="F:methyltransferase activity"/>
    <property type="evidence" value="ECO:0007669"/>
    <property type="project" value="UniProtKB-KW"/>
</dbReference>
<accession>A0ABR7L617</accession>
<organism evidence="6 7">
    <name type="scientific">Actinokineospora xionganensis</name>
    <dbReference type="NCBI Taxonomy" id="2684470"/>
    <lineage>
        <taxon>Bacteria</taxon>
        <taxon>Bacillati</taxon>
        <taxon>Actinomycetota</taxon>
        <taxon>Actinomycetes</taxon>
        <taxon>Pseudonocardiales</taxon>
        <taxon>Pseudonocardiaceae</taxon>
        <taxon>Actinokineospora</taxon>
    </lineage>
</organism>
<dbReference type="Pfam" id="PF00891">
    <property type="entry name" value="Methyltransf_2"/>
    <property type="match status" value="1"/>
</dbReference>
<evidence type="ECO:0000256" key="1">
    <source>
        <dbReference type="ARBA" id="ARBA00022603"/>
    </source>
</evidence>
<proteinExistence type="predicted"/>
<dbReference type="InterPro" id="IPR016461">
    <property type="entry name" value="COMT-like"/>
</dbReference>
<evidence type="ECO:0000256" key="3">
    <source>
        <dbReference type="ARBA" id="ARBA00022691"/>
    </source>
</evidence>
<sequence length="345" mass="37154">MRKALVVSTDPKEIGAAVRQLLGDALSYLYPAALRVAANADIAEHLADGPRTAADLAERTGLHADHLHRVLRFLAGRGVFREDEDGRFHTTVAASLLRGGSPVTLRNLVLLFTSDMYWLPAGRLSDTVGKGNTVFDELFGGQIFDHLAKDAEAATLFADAMADLSVLEHGGMAESYEFPENGTVIDIAGGLGGMLHAVLTRNPSVRGVLVDRPEILARHRVRDPAVADRFETAEGDFFSAVPSGGDVYLLKRIIHDKSDEDAIRILRTVRQAMSGTARLLIIDIVVPPGGLPHPNPMSDLLMMTVFEGRERTEEEISGLLSAAGLKLSRVLTTPSAMSITEAMAT</sequence>
<dbReference type="SUPFAM" id="SSF46785">
    <property type="entry name" value="Winged helix' DNA-binding domain"/>
    <property type="match status" value="1"/>
</dbReference>
<dbReference type="PIRSF" id="PIRSF005739">
    <property type="entry name" value="O-mtase"/>
    <property type="match status" value="1"/>
</dbReference>
<dbReference type="Gene3D" id="1.10.10.10">
    <property type="entry name" value="Winged helix-like DNA-binding domain superfamily/Winged helix DNA-binding domain"/>
    <property type="match status" value="1"/>
</dbReference>
<dbReference type="Proteomes" id="UP000734823">
    <property type="component" value="Unassembled WGS sequence"/>
</dbReference>
<dbReference type="InterPro" id="IPR029063">
    <property type="entry name" value="SAM-dependent_MTases_sf"/>
</dbReference>
<name>A0ABR7L617_9PSEU</name>
<dbReference type="InterPro" id="IPR012967">
    <property type="entry name" value="COMT_dimerisation"/>
</dbReference>
<dbReference type="InterPro" id="IPR001077">
    <property type="entry name" value="COMT_C"/>
</dbReference>
<dbReference type="GO" id="GO:0032259">
    <property type="term" value="P:methylation"/>
    <property type="evidence" value="ECO:0007669"/>
    <property type="project" value="UniProtKB-KW"/>
</dbReference>
<dbReference type="Gene3D" id="3.40.50.150">
    <property type="entry name" value="Vaccinia Virus protein VP39"/>
    <property type="match status" value="1"/>
</dbReference>
<keyword evidence="7" id="KW-1185">Reference proteome</keyword>
<reference evidence="6 7" key="1">
    <citation type="submission" date="2020-06" db="EMBL/GenBank/DDBJ databases">
        <title>Actinokineospora xiongansis sp. nov., isolated from soil of Baiyangdian.</title>
        <authorList>
            <person name="Zhang X."/>
        </authorList>
    </citation>
    <scope>NUCLEOTIDE SEQUENCE [LARGE SCALE GENOMIC DNA]</scope>
    <source>
        <strain evidence="6 7">HBU206404</strain>
    </source>
</reference>
<evidence type="ECO:0000313" key="6">
    <source>
        <dbReference type="EMBL" id="MBC6447889.1"/>
    </source>
</evidence>
<feature type="domain" description="O-methyltransferase C-terminal" evidence="4">
    <location>
        <begin position="124"/>
        <end position="325"/>
    </location>
</feature>
<dbReference type="PANTHER" id="PTHR43712:SF2">
    <property type="entry name" value="O-METHYLTRANSFERASE CICE"/>
    <property type="match status" value="1"/>
</dbReference>
<evidence type="ECO:0000313" key="7">
    <source>
        <dbReference type="Proteomes" id="UP000734823"/>
    </source>
</evidence>
<evidence type="ECO:0000259" key="4">
    <source>
        <dbReference type="Pfam" id="PF00891"/>
    </source>
</evidence>
<dbReference type="PROSITE" id="PS51683">
    <property type="entry name" value="SAM_OMT_II"/>
    <property type="match status" value="1"/>
</dbReference>
<dbReference type="SUPFAM" id="SSF53335">
    <property type="entry name" value="S-adenosyl-L-methionine-dependent methyltransferases"/>
    <property type="match status" value="1"/>
</dbReference>
<feature type="domain" description="O-methyltransferase dimerisation" evidence="5">
    <location>
        <begin position="26"/>
        <end position="97"/>
    </location>
</feature>
<evidence type="ECO:0000259" key="5">
    <source>
        <dbReference type="Pfam" id="PF08100"/>
    </source>
</evidence>
<dbReference type="InterPro" id="IPR036388">
    <property type="entry name" value="WH-like_DNA-bd_sf"/>
</dbReference>
<comment type="caution">
    <text evidence="6">The sequence shown here is derived from an EMBL/GenBank/DDBJ whole genome shotgun (WGS) entry which is preliminary data.</text>
</comment>
<evidence type="ECO:0000256" key="2">
    <source>
        <dbReference type="ARBA" id="ARBA00022679"/>
    </source>
</evidence>
<gene>
    <name evidence="6" type="ORF">GPZ80_11975</name>
</gene>
<keyword evidence="1 6" id="KW-0489">Methyltransferase</keyword>
<dbReference type="PANTHER" id="PTHR43712">
    <property type="entry name" value="PUTATIVE (AFU_ORTHOLOGUE AFUA_4G14580)-RELATED"/>
    <property type="match status" value="1"/>
</dbReference>
<keyword evidence="3" id="KW-0949">S-adenosyl-L-methionine</keyword>
<dbReference type="Pfam" id="PF08100">
    <property type="entry name" value="Dimerisation"/>
    <property type="match status" value="1"/>
</dbReference>
<dbReference type="EMBL" id="JABVED010000005">
    <property type="protein sequence ID" value="MBC6447889.1"/>
    <property type="molecule type" value="Genomic_DNA"/>
</dbReference>